<organism evidence="2 3">
    <name type="scientific">Tetraparma gracilis</name>
    <dbReference type="NCBI Taxonomy" id="2962635"/>
    <lineage>
        <taxon>Eukaryota</taxon>
        <taxon>Sar</taxon>
        <taxon>Stramenopiles</taxon>
        <taxon>Ochrophyta</taxon>
        <taxon>Bolidophyceae</taxon>
        <taxon>Parmales</taxon>
        <taxon>Triparmaceae</taxon>
        <taxon>Tetraparma</taxon>
    </lineage>
</organism>
<comment type="caution">
    <text evidence="2">The sequence shown here is derived from an EMBL/GenBank/DDBJ whole genome shotgun (WGS) entry which is preliminary data.</text>
</comment>
<feature type="domain" description="PX" evidence="1">
    <location>
        <begin position="8"/>
        <end position="170"/>
    </location>
</feature>
<gene>
    <name evidence="2" type="ORF">TeGR_g678</name>
</gene>
<dbReference type="PROSITE" id="PS50195">
    <property type="entry name" value="PX"/>
    <property type="match status" value="1"/>
</dbReference>
<dbReference type="SUPFAM" id="SSF64268">
    <property type="entry name" value="PX domain"/>
    <property type="match status" value="1"/>
</dbReference>
<proteinExistence type="predicted"/>
<dbReference type="InterPro" id="IPR036871">
    <property type="entry name" value="PX_dom_sf"/>
</dbReference>
<keyword evidence="3" id="KW-1185">Reference proteome</keyword>
<accession>A0ABQ6MLT0</accession>
<dbReference type="EMBL" id="BRYB01000345">
    <property type="protein sequence ID" value="GMI28182.1"/>
    <property type="molecule type" value="Genomic_DNA"/>
</dbReference>
<dbReference type="CDD" id="cd06093">
    <property type="entry name" value="PX_domain"/>
    <property type="match status" value="1"/>
</dbReference>
<evidence type="ECO:0000313" key="3">
    <source>
        <dbReference type="Proteomes" id="UP001165060"/>
    </source>
</evidence>
<dbReference type="Pfam" id="PF00787">
    <property type="entry name" value="PX"/>
    <property type="match status" value="1"/>
</dbReference>
<feature type="non-terminal residue" evidence="2">
    <location>
        <position position="255"/>
    </location>
</feature>
<sequence length="255" mass="27585">MTNVTIAIPKVIEITPGNPISTSSSTYSAYCLTVCIPDPHNSMESSTLTLHKRYSELLKYHQSVLPWLPKLDSPAPAFPGKTMGRLTESQKEKRRENLEAYFCFLVNIYNARVAADAPASQAGVSSLVSSVSGRSTTATATASTAALSASPLVAVSDSVADFLTLSEHMSPTLPATAMNDPHKYTQERQNKLMEACSFVADGLVRIYFLDCTFRTVKYTQETTLGQVSSKLSPFLDVAIVSAGALKRRPASVPLR</sequence>
<dbReference type="Gene3D" id="3.30.1520.10">
    <property type="entry name" value="Phox-like domain"/>
    <property type="match status" value="1"/>
</dbReference>
<dbReference type="Proteomes" id="UP001165060">
    <property type="component" value="Unassembled WGS sequence"/>
</dbReference>
<evidence type="ECO:0000313" key="2">
    <source>
        <dbReference type="EMBL" id="GMI28182.1"/>
    </source>
</evidence>
<reference evidence="2 3" key="1">
    <citation type="journal article" date="2023" name="Commun. Biol.">
        <title>Genome analysis of Parmales, the sister group of diatoms, reveals the evolutionary specialization of diatoms from phago-mixotrophs to photoautotrophs.</title>
        <authorList>
            <person name="Ban H."/>
            <person name="Sato S."/>
            <person name="Yoshikawa S."/>
            <person name="Yamada K."/>
            <person name="Nakamura Y."/>
            <person name="Ichinomiya M."/>
            <person name="Sato N."/>
            <person name="Blanc-Mathieu R."/>
            <person name="Endo H."/>
            <person name="Kuwata A."/>
            <person name="Ogata H."/>
        </authorList>
    </citation>
    <scope>NUCLEOTIDE SEQUENCE [LARGE SCALE GENOMIC DNA]</scope>
</reference>
<name>A0ABQ6MLT0_9STRA</name>
<dbReference type="InterPro" id="IPR001683">
    <property type="entry name" value="PX_dom"/>
</dbReference>
<protein>
    <recommendedName>
        <fullName evidence="1">PX domain-containing protein</fullName>
    </recommendedName>
</protein>
<evidence type="ECO:0000259" key="1">
    <source>
        <dbReference type="PROSITE" id="PS50195"/>
    </source>
</evidence>